<dbReference type="RefSeq" id="WP_377528392.1">
    <property type="nucleotide sequence ID" value="NZ_JBHTLD010000122.1"/>
</dbReference>
<feature type="transmembrane region" description="Helical" evidence="1">
    <location>
        <begin position="79"/>
        <end position="109"/>
    </location>
</feature>
<keyword evidence="1" id="KW-0472">Membrane</keyword>
<keyword evidence="1" id="KW-0812">Transmembrane</keyword>
<gene>
    <name evidence="2" type="ORF">ACFQ2O_13310</name>
</gene>
<dbReference type="Proteomes" id="UP001597094">
    <property type="component" value="Unassembled WGS sequence"/>
</dbReference>
<name>A0ABW3SR73_9BACT</name>
<accession>A0ABW3SR73</accession>
<sequence length="163" mass="18718">MILTLIRYPKFNKLNTPAKMAIHKLLPGEQYLIQTVDKRIALTTHRLIQRSTPWSPQESQAVMLEDISSWDVKHSGNKLYLFLSILSALLVYFNDSFFLLTGFFVALFLMTRSQRVHVRTTQGTTMVLPLDVENSRIRSLIDMVKQAQTTRITNLQYNAMAAA</sequence>
<evidence type="ECO:0000313" key="3">
    <source>
        <dbReference type="Proteomes" id="UP001597094"/>
    </source>
</evidence>
<dbReference type="EMBL" id="JBHTLD010000122">
    <property type="protein sequence ID" value="MFD1187188.1"/>
    <property type="molecule type" value="Genomic_DNA"/>
</dbReference>
<proteinExistence type="predicted"/>
<organism evidence="2 3">
    <name type="scientific">Pontibacter rugosus</name>
    <dbReference type="NCBI Taxonomy" id="1745966"/>
    <lineage>
        <taxon>Bacteria</taxon>
        <taxon>Pseudomonadati</taxon>
        <taxon>Bacteroidota</taxon>
        <taxon>Cytophagia</taxon>
        <taxon>Cytophagales</taxon>
        <taxon>Hymenobacteraceae</taxon>
        <taxon>Pontibacter</taxon>
    </lineage>
</organism>
<protein>
    <submittedName>
        <fullName evidence="2">Uncharacterized protein</fullName>
    </submittedName>
</protein>
<keyword evidence="1" id="KW-1133">Transmembrane helix</keyword>
<evidence type="ECO:0000313" key="2">
    <source>
        <dbReference type="EMBL" id="MFD1187188.1"/>
    </source>
</evidence>
<comment type="caution">
    <text evidence="2">The sequence shown here is derived from an EMBL/GenBank/DDBJ whole genome shotgun (WGS) entry which is preliminary data.</text>
</comment>
<evidence type="ECO:0000256" key="1">
    <source>
        <dbReference type="SAM" id="Phobius"/>
    </source>
</evidence>
<keyword evidence="3" id="KW-1185">Reference proteome</keyword>
<reference evidence="3" key="1">
    <citation type="journal article" date="2019" name="Int. J. Syst. Evol. Microbiol.">
        <title>The Global Catalogue of Microorganisms (GCM) 10K type strain sequencing project: providing services to taxonomists for standard genome sequencing and annotation.</title>
        <authorList>
            <consortium name="The Broad Institute Genomics Platform"/>
            <consortium name="The Broad Institute Genome Sequencing Center for Infectious Disease"/>
            <person name="Wu L."/>
            <person name="Ma J."/>
        </authorList>
    </citation>
    <scope>NUCLEOTIDE SEQUENCE [LARGE SCALE GENOMIC DNA]</scope>
    <source>
        <strain evidence="3">JCM 31319</strain>
    </source>
</reference>